<feature type="domain" description="ERAP1-like C-terminal" evidence="15">
    <location>
        <begin position="514"/>
        <end position="811"/>
    </location>
</feature>
<dbReference type="GO" id="GO:0043171">
    <property type="term" value="P:peptide catabolic process"/>
    <property type="evidence" value="ECO:0007669"/>
    <property type="project" value="TreeGrafter"/>
</dbReference>
<dbReference type="Pfam" id="PF01433">
    <property type="entry name" value="Peptidase_M1"/>
    <property type="match status" value="1"/>
</dbReference>
<evidence type="ECO:0000256" key="2">
    <source>
        <dbReference type="ARBA" id="ARBA00001947"/>
    </source>
</evidence>
<dbReference type="GO" id="GO:0008270">
    <property type="term" value="F:zinc ion binding"/>
    <property type="evidence" value="ECO:0007669"/>
    <property type="project" value="InterPro"/>
</dbReference>
<dbReference type="GO" id="GO:0006508">
    <property type="term" value="P:proteolysis"/>
    <property type="evidence" value="ECO:0007669"/>
    <property type="project" value="UniProtKB-KW"/>
</dbReference>
<organism evidence="17 18">
    <name type="scientific">Barrientosiimonas humi</name>
    <dbReference type="NCBI Taxonomy" id="999931"/>
    <lineage>
        <taxon>Bacteria</taxon>
        <taxon>Bacillati</taxon>
        <taxon>Actinomycetota</taxon>
        <taxon>Actinomycetes</taxon>
        <taxon>Micrococcales</taxon>
        <taxon>Dermacoccaceae</taxon>
        <taxon>Barrientosiimonas</taxon>
    </lineage>
</organism>
<evidence type="ECO:0000256" key="1">
    <source>
        <dbReference type="ARBA" id="ARBA00000098"/>
    </source>
</evidence>
<dbReference type="Gene3D" id="2.60.40.1730">
    <property type="entry name" value="tricorn interacting facor f3 domain"/>
    <property type="match status" value="1"/>
</dbReference>
<gene>
    <name evidence="17" type="ORF">FB554_0271</name>
</gene>
<keyword evidence="10" id="KW-0862">Zinc</keyword>
<keyword evidence="18" id="KW-1185">Reference proteome</keyword>
<sequence length="834" mass="90600">MSSLTIAEARGRADLIGVAGYTVHLDLDQGDETFASRAEIRFTASRPGASTFLDVDAREVSSITLNGRSIDPATVADRRVELPGLQADNTVVVEATMAYSRSGEGLHRAVDPADGEAYVYGMSFLDAAPSIFACFDQPDLKAPYDVTVHAPQGWTVFGNGATEQTGPQDFRLATTKPLATYFVTVCAGPWATLRDEHDGIPLSISARASQRDLLEAQAPQMFEVTKQSFDHYHRLFGVRYDFGDYDQLFVPEFNAGAMENPGCVVHSDSMIFRGGISRAQLLGRSNTIAHEMAHMWFGDMVTMTWWDDLWLNESFAEYMSHRCLAESTEFTEAFVDFGASRKAWGYRADRAPSTHPVAGAPAPDAHSALQNFDGISYAKGASVLRQLIAHIGDDAFVAGVRDHIERHLYANAGLADFMSAMERASGRDLTAWQQAWLGTAGTDVVAVHLERDGDRVTGATVTRHAPVERPADRPHTFDVAGYSGGDRVLQADLTAERDEQQVPELVGQRVPELLIPNAADLTWAEVRLDDATLAALPEQLAGVPDGSARAVAWCALDAGVMTGRVDPRLLAGTIARSWGRESDDGIRAGVAMRIVPRLRAFLPAAEVPDAYRGIAAAGRELFDRAADGSPDQLAGARLVAGASDDVQLLGRWLTGDGLPESLRDDTELRWAVARSLARVDALDDATLQRLSDADRTMQGELEGIRIRALRPTAEAKEQAWESLAHDADLSNYQLVAHAEGLWGSGDPELLRPYVARYFADVPPLAERVTGMALGRVATAAFPWPVVEQDTLDRSREALARTDLADDVRRSIVDQSFLLECALRARTAFPGGDTP</sequence>
<dbReference type="GO" id="GO:0042277">
    <property type="term" value="F:peptide binding"/>
    <property type="evidence" value="ECO:0007669"/>
    <property type="project" value="TreeGrafter"/>
</dbReference>
<dbReference type="InterPro" id="IPR045357">
    <property type="entry name" value="Aminopeptidase_N-like_N"/>
</dbReference>
<dbReference type="PANTHER" id="PTHR11533">
    <property type="entry name" value="PROTEASE M1 ZINC METALLOPROTEASE"/>
    <property type="match status" value="1"/>
</dbReference>
<evidence type="ECO:0000256" key="13">
    <source>
        <dbReference type="ARBA" id="ARBA00031533"/>
    </source>
</evidence>
<dbReference type="EMBL" id="VFOK01000001">
    <property type="protein sequence ID" value="TQL32156.1"/>
    <property type="molecule type" value="Genomic_DNA"/>
</dbReference>
<dbReference type="Gene3D" id="1.10.390.10">
    <property type="entry name" value="Neutral Protease Domain 2"/>
    <property type="match status" value="1"/>
</dbReference>
<dbReference type="GO" id="GO:0005737">
    <property type="term" value="C:cytoplasm"/>
    <property type="evidence" value="ECO:0007669"/>
    <property type="project" value="TreeGrafter"/>
</dbReference>
<evidence type="ECO:0000259" key="14">
    <source>
        <dbReference type="Pfam" id="PF01433"/>
    </source>
</evidence>
<dbReference type="GO" id="GO:0070006">
    <property type="term" value="F:metalloaminopeptidase activity"/>
    <property type="evidence" value="ECO:0007669"/>
    <property type="project" value="TreeGrafter"/>
</dbReference>
<dbReference type="EC" id="3.4.11.2" evidence="4"/>
<keyword evidence="7" id="KW-0645">Protease</keyword>
<dbReference type="SUPFAM" id="SSF63737">
    <property type="entry name" value="Leukotriene A4 hydrolase N-terminal domain"/>
    <property type="match status" value="1"/>
</dbReference>
<dbReference type="GO" id="GO:0016020">
    <property type="term" value="C:membrane"/>
    <property type="evidence" value="ECO:0007669"/>
    <property type="project" value="TreeGrafter"/>
</dbReference>
<comment type="similarity">
    <text evidence="3">Belongs to the peptidase M1 family.</text>
</comment>
<accession>A0A542X8S1</accession>
<name>A0A542X8S1_9MICO</name>
<evidence type="ECO:0000256" key="7">
    <source>
        <dbReference type="ARBA" id="ARBA00022670"/>
    </source>
</evidence>
<dbReference type="PANTHER" id="PTHR11533:SF174">
    <property type="entry name" value="PUROMYCIN-SENSITIVE AMINOPEPTIDASE-RELATED"/>
    <property type="match status" value="1"/>
</dbReference>
<dbReference type="SUPFAM" id="SSF55486">
    <property type="entry name" value="Metalloproteases ('zincins'), catalytic domain"/>
    <property type="match status" value="1"/>
</dbReference>
<dbReference type="PRINTS" id="PR00756">
    <property type="entry name" value="ALADIPTASE"/>
</dbReference>
<dbReference type="RefSeq" id="WP_142004293.1">
    <property type="nucleotide sequence ID" value="NZ_CAJTBP010000001.1"/>
</dbReference>
<evidence type="ECO:0000256" key="10">
    <source>
        <dbReference type="ARBA" id="ARBA00022833"/>
    </source>
</evidence>
<evidence type="ECO:0000256" key="11">
    <source>
        <dbReference type="ARBA" id="ARBA00023049"/>
    </source>
</evidence>
<evidence type="ECO:0000313" key="18">
    <source>
        <dbReference type="Proteomes" id="UP000318336"/>
    </source>
</evidence>
<feature type="domain" description="Peptidase M1 membrane alanine aminopeptidase" evidence="14">
    <location>
        <begin position="222"/>
        <end position="436"/>
    </location>
</feature>
<comment type="catalytic activity">
    <reaction evidence="1">
        <text>Release of an N-terminal amino acid, Xaa-|-Yaa- from a peptide, amide or arylamide. Xaa is preferably Ala, but may be most amino acids including Pro (slow action). When a terminal hydrophobic residue is followed by a prolyl residue, the two may be released as an intact Xaa-Pro dipeptide.</text>
        <dbReference type="EC" id="3.4.11.2"/>
    </reaction>
</comment>
<keyword evidence="9" id="KW-0378">Hydrolase</keyword>
<dbReference type="NCBIfam" id="TIGR02412">
    <property type="entry name" value="pepN_strep_liv"/>
    <property type="match status" value="1"/>
</dbReference>
<evidence type="ECO:0000256" key="6">
    <source>
        <dbReference type="ARBA" id="ARBA00022438"/>
    </source>
</evidence>
<evidence type="ECO:0000256" key="8">
    <source>
        <dbReference type="ARBA" id="ARBA00022723"/>
    </source>
</evidence>
<evidence type="ECO:0000256" key="4">
    <source>
        <dbReference type="ARBA" id="ARBA00012564"/>
    </source>
</evidence>
<keyword evidence="11" id="KW-0482">Metalloprotease</keyword>
<evidence type="ECO:0000313" key="17">
    <source>
        <dbReference type="EMBL" id="TQL32156.1"/>
    </source>
</evidence>
<dbReference type="InterPro" id="IPR024571">
    <property type="entry name" value="ERAP1-like_C_dom"/>
</dbReference>
<protein>
    <recommendedName>
        <fullName evidence="5">Aminopeptidase N</fullName>
        <ecNumber evidence="4">3.4.11.2</ecNumber>
    </recommendedName>
    <alternativeName>
        <fullName evidence="12">Alanine aminopeptidase</fullName>
    </alternativeName>
    <alternativeName>
        <fullName evidence="13">Lysyl aminopeptidase</fullName>
    </alternativeName>
</protein>
<dbReference type="InterPro" id="IPR042097">
    <property type="entry name" value="Aminopeptidase_N-like_N_sf"/>
</dbReference>
<dbReference type="InterPro" id="IPR012778">
    <property type="entry name" value="Pept_M1_aminopeptidase"/>
</dbReference>
<keyword evidence="8" id="KW-0479">Metal-binding</keyword>
<comment type="caution">
    <text evidence="17">The sequence shown here is derived from an EMBL/GenBank/DDBJ whole genome shotgun (WGS) entry which is preliminary data.</text>
</comment>
<comment type="cofactor">
    <cofactor evidence="2">
        <name>Zn(2+)</name>
        <dbReference type="ChEBI" id="CHEBI:29105"/>
    </cofactor>
</comment>
<feature type="domain" description="Aminopeptidase N-like N-terminal" evidence="16">
    <location>
        <begin position="21"/>
        <end position="176"/>
    </location>
</feature>
<dbReference type="Pfam" id="PF17900">
    <property type="entry name" value="Peptidase_M1_N"/>
    <property type="match status" value="1"/>
</dbReference>
<dbReference type="InterPro" id="IPR027268">
    <property type="entry name" value="Peptidase_M4/M1_CTD_sf"/>
</dbReference>
<reference evidence="17 18" key="1">
    <citation type="submission" date="2019-06" db="EMBL/GenBank/DDBJ databases">
        <title>Sequencing the genomes of 1000 actinobacteria strains.</title>
        <authorList>
            <person name="Klenk H.-P."/>
        </authorList>
    </citation>
    <scope>NUCLEOTIDE SEQUENCE [LARGE SCALE GENOMIC DNA]</scope>
    <source>
        <strain evidence="17 18">DSM 24617</strain>
    </source>
</reference>
<dbReference type="Pfam" id="PF11838">
    <property type="entry name" value="ERAP1_C"/>
    <property type="match status" value="1"/>
</dbReference>
<evidence type="ECO:0000256" key="5">
    <source>
        <dbReference type="ARBA" id="ARBA00015611"/>
    </source>
</evidence>
<dbReference type="AlphaFoldDB" id="A0A542X8S1"/>
<evidence type="ECO:0000256" key="12">
    <source>
        <dbReference type="ARBA" id="ARBA00029811"/>
    </source>
</evidence>
<dbReference type="CDD" id="cd09602">
    <property type="entry name" value="M1_APN"/>
    <property type="match status" value="1"/>
</dbReference>
<proteinExistence type="inferred from homology"/>
<evidence type="ECO:0000259" key="16">
    <source>
        <dbReference type="Pfam" id="PF17900"/>
    </source>
</evidence>
<evidence type="ECO:0000256" key="3">
    <source>
        <dbReference type="ARBA" id="ARBA00010136"/>
    </source>
</evidence>
<dbReference type="InterPro" id="IPR050344">
    <property type="entry name" value="Peptidase_M1_aminopeptidases"/>
</dbReference>
<dbReference type="GO" id="GO:0005615">
    <property type="term" value="C:extracellular space"/>
    <property type="evidence" value="ECO:0007669"/>
    <property type="project" value="TreeGrafter"/>
</dbReference>
<dbReference type="InterPro" id="IPR014782">
    <property type="entry name" value="Peptidase_M1_dom"/>
</dbReference>
<dbReference type="GO" id="GO:0016285">
    <property type="term" value="F:alanyl aminopeptidase activity"/>
    <property type="evidence" value="ECO:0007669"/>
    <property type="project" value="UniProtKB-EC"/>
</dbReference>
<evidence type="ECO:0000259" key="15">
    <source>
        <dbReference type="Pfam" id="PF11838"/>
    </source>
</evidence>
<dbReference type="InterPro" id="IPR001930">
    <property type="entry name" value="Peptidase_M1"/>
</dbReference>
<dbReference type="OrthoDB" id="100605at2"/>
<keyword evidence="6 17" id="KW-0031">Aminopeptidase</keyword>
<dbReference type="Proteomes" id="UP000318336">
    <property type="component" value="Unassembled WGS sequence"/>
</dbReference>
<evidence type="ECO:0000256" key="9">
    <source>
        <dbReference type="ARBA" id="ARBA00022801"/>
    </source>
</evidence>